<evidence type="ECO:0000259" key="1">
    <source>
        <dbReference type="PROSITE" id="PS50042"/>
    </source>
</evidence>
<dbReference type="EMBL" id="JAUPBM010000047">
    <property type="protein sequence ID" value="MDO7020160.1"/>
    <property type="molecule type" value="Genomic_DNA"/>
</dbReference>
<dbReference type="InterPro" id="IPR000595">
    <property type="entry name" value="cNMP-bd_dom"/>
</dbReference>
<reference evidence="2" key="1">
    <citation type="submission" date="2023-07" db="EMBL/GenBank/DDBJ databases">
        <title>Mucosal microbiota of week-old chicken and adult hens.</title>
        <authorList>
            <person name="Volf J."/>
            <person name="Karasova D."/>
            <person name="Crhanova M."/>
            <person name="Faldynova M."/>
            <person name="Prikrylova H."/>
            <person name="Zeman M."/>
            <person name="Babak V."/>
            <person name="Rajova J."/>
            <person name="Rychlik I."/>
        </authorList>
    </citation>
    <scope>NUCLEOTIDE SEQUENCE</scope>
    <source>
        <strain evidence="2">ET902</strain>
    </source>
</reference>
<feature type="domain" description="Cyclic nucleotide-binding" evidence="1">
    <location>
        <begin position="1"/>
        <end position="88"/>
    </location>
</feature>
<evidence type="ECO:0000313" key="3">
    <source>
        <dbReference type="Proteomes" id="UP001175147"/>
    </source>
</evidence>
<accession>A0ABT8YXE6</accession>
<dbReference type="Proteomes" id="UP001175147">
    <property type="component" value="Unassembled WGS sequence"/>
</dbReference>
<dbReference type="InterPro" id="IPR018490">
    <property type="entry name" value="cNMP-bd_dom_sf"/>
</dbReference>
<protein>
    <submittedName>
        <fullName evidence="2">Cyclic nucleotide-binding domain-containing protein</fullName>
    </submittedName>
</protein>
<proteinExistence type="predicted"/>
<organism evidence="2 3">
    <name type="scientific">Brachyspira innocens</name>
    <dbReference type="NCBI Taxonomy" id="13264"/>
    <lineage>
        <taxon>Bacteria</taxon>
        <taxon>Pseudomonadati</taxon>
        <taxon>Spirochaetota</taxon>
        <taxon>Spirochaetia</taxon>
        <taxon>Brachyspirales</taxon>
        <taxon>Brachyspiraceae</taxon>
        <taxon>Brachyspira</taxon>
    </lineage>
</organism>
<evidence type="ECO:0000313" key="2">
    <source>
        <dbReference type="EMBL" id="MDO7020160.1"/>
    </source>
</evidence>
<dbReference type="PROSITE" id="PS50042">
    <property type="entry name" value="CNMP_BINDING_3"/>
    <property type="match status" value="1"/>
</dbReference>
<gene>
    <name evidence="2" type="ORF">Q5M86_05175</name>
</gene>
<dbReference type="InterPro" id="IPR014710">
    <property type="entry name" value="RmlC-like_jellyroll"/>
</dbReference>
<dbReference type="SUPFAM" id="SSF51206">
    <property type="entry name" value="cAMP-binding domain-like"/>
    <property type="match status" value="2"/>
</dbReference>
<sequence>MLNYNTIKFNKSATIFIEGQEPKYTFFIIKKGSVIVYSYFADNYTIEYKEGEIIGLFNAVLNEPYFSTVKALEDVEVIEMNINEIEKIDNLNLINKIYDYLLINIERWLNRYYYFLNKENNPYYNSHHNRMSNINIIEMCKIYSKNGFKDAAYKLYKKYAELYPNNEDKIKELNNLFGNIKPIGEAENIEDNIYKYKKGTCLYTELQASDYLYVIKYGQIGVYNIFDNRQVTRRVLSTNDVLNGYSPLSKNKLLLTTAIVLQDSIVELIKKEDAVNLVQSDRNLRLYFVKVMSMRIYGTISRIRAFKANNIVSKFVIIIEALIKNELLFKSLSRISFQYNINDICSMIGIEYKPSIEDDLKKIKALSVLDGGYLVVNNVDEFYKEYDIYKQRNSYKIENNN</sequence>
<keyword evidence="3" id="KW-1185">Reference proteome</keyword>
<dbReference type="RefSeq" id="WP_304392275.1">
    <property type="nucleotide sequence ID" value="NZ_JAUPBM010000047.1"/>
</dbReference>
<dbReference type="Gene3D" id="2.60.120.10">
    <property type="entry name" value="Jelly Rolls"/>
    <property type="match status" value="2"/>
</dbReference>
<dbReference type="Pfam" id="PF00027">
    <property type="entry name" value="cNMP_binding"/>
    <property type="match status" value="2"/>
</dbReference>
<name>A0ABT8YXE6_9SPIR</name>
<comment type="caution">
    <text evidence="2">The sequence shown here is derived from an EMBL/GenBank/DDBJ whole genome shotgun (WGS) entry which is preliminary data.</text>
</comment>
<dbReference type="CDD" id="cd00038">
    <property type="entry name" value="CAP_ED"/>
    <property type="match status" value="1"/>
</dbReference>